<protein>
    <submittedName>
        <fullName evidence="7">Related to REB1-transcription factor</fullName>
    </submittedName>
</protein>
<evidence type="ECO:0000259" key="6">
    <source>
        <dbReference type="PROSITE" id="PS51294"/>
    </source>
</evidence>
<organism evidence="7 8">
    <name type="scientific">Serendipita indica (strain DSM 11827)</name>
    <name type="common">Root endophyte fungus</name>
    <name type="synonym">Piriformospora indica</name>
    <dbReference type="NCBI Taxonomy" id="1109443"/>
    <lineage>
        <taxon>Eukaryota</taxon>
        <taxon>Fungi</taxon>
        <taxon>Dikarya</taxon>
        <taxon>Basidiomycota</taxon>
        <taxon>Agaricomycotina</taxon>
        <taxon>Agaricomycetes</taxon>
        <taxon>Sebacinales</taxon>
        <taxon>Serendipitaceae</taxon>
        <taxon>Serendipita</taxon>
    </lineage>
</organism>
<keyword evidence="2" id="KW-0238">DNA-binding</keyword>
<dbReference type="SMART" id="SM00717">
    <property type="entry name" value="SANT"/>
    <property type="match status" value="2"/>
</dbReference>
<evidence type="ECO:0000256" key="4">
    <source>
        <dbReference type="SAM" id="MobiDB-lite"/>
    </source>
</evidence>
<feature type="region of interest" description="Disordered" evidence="4">
    <location>
        <begin position="518"/>
        <end position="545"/>
    </location>
</feature>
<feature type="compositionally biased region" description="Polar residues" evidence="4">
    <location>
        <begin position="43"/>
        <end position="75"/>
    </location>
</feature>
<reference evidence="7 8" key="1">
    <citation type="journal article" date="2011" name="PLoS Pathog.">
        <title>Endophytic Life Strategies Decoded by Genome and Transcriptome Analyses of the Mutualistic Root Symbiont Piriformospora indica.</title>
        <authorList>
            <person name="Zuccaro A."/>
            <person name="Lahrmann U."/>
            <person name="Guldener U."/>
            <person name="Langen G."/>
            <person name="Pfiffi S."/>
            <person name="Biedenkopf D."/>
            <person name="Wong P."/>
            <person name="Samans B."/>
            <person name="Grimm C."/>
            <person name="Basiewicz M."/>
            <person name="Murat C."/>
            <person name="Martin F."/>
            <person name="Kogel K.H."/>
        </authorList>
    </citation>
    <scope>NUCLEOTIDE SEQUENCE [LARGE SCALE GENOMIC DNA]</scope>
    <source>
        <strain evidence="7 8">DSM 11827</strain>
    </source>
</reference>
<dbReference type="InParanoid" id="G4TH93"/>
<dbReference type="InterPro" id="IPR051651">
    <property type="entry name" value="DMTF1_DNA-bind_reg"/>
</dbReference>
<feature type="compositionally biased region" description="Basic and acidic residues" evidence="4">
    <location>
        <begin position="190"/>
        <end position="199"/>
    </location>
</feature>
<dbReference type="eggNOG" id="KOG0051">
    <property type="taxonomic scope" value="Eukaryota"/>
</dbReference>
<gene>
    <name evidence="7" type="ORF">PIIN_11856</name>
</gene>
<feature type="region of interest" description="Disordered" evidence="4">
    <location>
        <begin position="170"/>
        <end position="199"/>
    </location>
</feature>
<dbReference type="InterPro" id="IPR017930">
    <property type="entry name" value="Myb_dom"/>
</dbReference>
<dbReference type="GO" id="GO:0005634">
    <property type="term" value="C:nucleus"/>
    <property type="evidence" value="ECO:0007669"/>
    <property type="project" value="UniProtKB-SubCell"/>
</dbReference>
<dbReference type="AlphaFoldDB" id="G4TH93"/>
<dbReference type="InterPro" id="IPR009057">
    <property type="entry name" value="Homeodomain-like_sf"/>
</dbReference>
<evidence type="ECO:0000259" key="5">
    <source>
        <dbReference type="PROSITE" id="PS50090"/>
    </source>
</evidence>
<dbReference type="SUPFAM" id="SSF46689">
    <property type="entry name" value="Homeodomain-like"/>
    <property type="match status" value="2"/>
</dbReference>
<dbReference type="InterPro" id="IPR001005">
    <property type="entry name" value="SANT/Myb"/>
</dbReference>
<feature type="domain" description="Myb-like" evidence="5">
    <location>
        <begin position="306"/>
        <end position="355"/>
    </location>
</feature>
<evidence type="ECO:0000313" key="8">
    <source>
        <dbReference type="Proteomes" id="UP000007148"/>
    </source>
</evidence>
<dbReference type="CDD" id="cd00167">
    <property type="entry name" value="SANT"/>
    <property type="match status" value="2"/>
</dbReference>
<feature type="region of interest" description="Disordered" evidence="4">
    <location>
        <begin position="1"/>
        <end position="128"/>
    </location>
</feature>
<dbReference type="STRING" id="1109443.G4TH93"/>
<name>G4TH93_SERID</name>
<dbReference type="PROSITE" id="PS50090">
    <property type="entry name" value="MYB_LIKE"/>
    <property type="match status" value="2"/>
</dbReference>
<evidence type="ECO:0000256" key="1">
    <source>
        <dbReference type="ARBA" id="ARBA00004123"/>
    </source>
</evidence>
<dbReference type="HOGENOM" id="CLU_499773_0_0_1"/>
<dbReference type="GO" id="GO:0000976">
    <property type="term" value="F:transcription cis-regulatory region binding"/>
    <property type="evidence" value="ECO:0007669"/>
    <property type="project" value="TreeGrafter"/>
</dbReference>
<dbReference type="OMA" id="ERPANEC"/>
<dbReference type="PROSITE" id="PS51294">
    <property type="entry name" value="HTH_MYB"/>
    <property type="match status" value="1"/>
</dbReference>
<comment type="caution">
    <text evidence="7">The sequence shown here is derived from an EMBL/GenBank/DDBJ whole genome shotgun (WGS) entry which is preliminary data.</text>
</comment>
<feature type="compositionally biased region" description="Acidic residues" evidence="4">
    <location>
        <begin position="536"/>
        <end position="545"/>
    </location>
</feature>
<keyword evidence="8" id="KW-1185">Reference proteome</keyword>
<dbReference type="PANTHER" id="PTHR46380">
    <property type="entry name" value="CYCLIN-D-BINDING MYB-LIKE TRANSCRIPTION FACTOR 1"/>
    <property type="match status" value="1"/>
</dbReference>
<dbReference type="Gene3D" id="1.10.10.60">
    <property type="entry name" value="Homeodomain-like"/>
    <property type="match status" value="2"/>
</dbReference>
<feature type="compositionally biased region" description="Polar residues" evidence="4">
    <location>
        <begin position="101"/>
        <end position="128"/>
    </location>
</feature>
<dbReference type="PANTHER" id="PTHR46380:SF2">
    <property type="entry name" value="CYCLIN-D-BINDING MYB-LIKE TRANSCRIPTION FACTOR 1"/>
    <property type="match status" value="1"/>
</dbReference>
<dbReference type="Pfam" id="PF00249">
    <property type="entry name" value="Myb_DNA-binding"/>
    <property type="match status" value="2"/>
</dbReference>
<dbReference type="EMBL" id="CAFZ01000090">
    <property type="protein sequence ID" value="CCA70677.1"/>
    <property type="molecule type" value="Genomic_DNA"/>
</dbReference>
<dbReference type="GO" id="GO:0003700">
    <property type="term" value="F:DNA-binding transcription factor activity"/>
    <property type="evidence" value="ECO:0007669"/>
    <property type="project" value="TreeGrafter"/>
</dbReference>
<feature type="compositionally biased region" description="Basic and acidic residues" evidence="4">
    <location>
        <begin position="1"/>
        <end position="28"/>
    </location>
</feature>
<evidence type="ECO:0000313" key="7">
    <source>
        <dbReference type="EMBL" id="CCA70677.1"/>
    </source>
</evidence>
<sequence length="545" mass="61990">MWRIKESKKPEEKASKRLRDDDSTDTARPKKRRELSSDALQKKYTSTPRQDPANSQQESLTENSTYKRPATSLSIKPSRDMSRKREKKSVSKSERSKETNNGHVLTSESQELVTPTATSSTLHAGLNPVTSSSSVIAGTNELPNFFDPGSAVTPDDILLLIRNMDMSLPSQERAHEIPRPASGSRPKKTTKAEKVGKNARLEVPPDVASQAHLLATTWYTPSELKELQEKGMQIRRGIFTKMEKQAVEAALDKYASTHKLLRAEVVELMFKKRKDAEHASFWTDIAVSVPMRPLITVNAYCKRAYHPMRKQGKWTPEEDEKLKLAVLTHGTAWVRVSEDVGRMEGDCRDRYRNHIQDVTHKATGPWSKEEEGRLMKIMEKYDFGSQNVDDDLWWAAVVREMGGTRSRAQIRIKWLDCLNKKLKAGGPRRWLPIDHYILIHKIVTLEVNDESEIVWSSLGDEGWNLWSGHELSKRWNAMKRSVIGYEDMPFYELLDILMAKKGSLSAKEIEAAIKMTQEANPSVETKEKRAVVSSEFVEDSDEEGD</sequence>
<comment type="subcellular location">
    <subcellularLocation>
        <location evidence="1">Nucleus</location>
    </subcellularLocation>
</comment>
<evidence type="ECO:0000256" key="3">
    <source>
        <dbReference type="ARBA" id="ARBA00023242"/>
    </source>
</evidence>
<dbReference type="Proteomes" id="UP000007148">
    <property type="component" value="Unassembled WGS sequence"/>
</dbReference>
<proteinExistence type="predicted"/>
<feature type="domain" description="HTH myb-type" evidence="6">
    <location>
        <begin position="306"/>
        <end position="359"/>
    </location>
</feature>
<dbReference type="OrthoDB" id="39591at2759"/>
<evidence type="ECO:0000256" key="2">
    <source>
        <dbReference type="ARBA" id="ARBA00023125"/>
    </source>
</evidence>
<keyword evidence="3" id="KW-0539">Nucleus</keyword>
<feature type="domain" description="Myb-like" evidence="5">
    <location>
        <begin position="358"/>
        <end position="418"/>
    </location>
</feature>
<feature type="compositionally biased region" description="Basic and acidic residues" evidence="4">
    <location>
        <begin position="77"/>
        <end position="100"/>
    </location>
</feature>
<accession>G4TH93</accession>